<evidence type="ECO:0000256" key="1">
    <source>
        <dbReference type="SAM" id="SignalP"/>
    </source>
</evidence>
<dbReference type="Proteomes" id="UP001169006">
    <property type="component" value="Unassembled WGS sequence"/>
</dbReference>
<keyword evidence="3" id="KW-1185">Reference proteome</keyword>
<dbReference type="RefSeq" id="WP_302078848.1">
    <property type="nucleotide sequence ID" value="NZ_JAUKWQ010000009.1"/>
</dbReference>
<comment type="caution">
    <text evidence="2">The sequence shown here is derived from an EMBL/GenBank/DDBJ whole genome shotgun (WGS) entry which is preliminary data.</text>
</comment>
<reference evidence="2" key="1">
    <citation type="journal article" date="2015" name="Int. J. Syst. Evol. Microbiol.">
        <title>Rhizobium oryzicola sp. nov., potential plant-growth-promoting endophytic bacteria isolated from rice roots.</title>
        <authorList>
            <person name="Zhang X.X."/>
            <person name="Gao J.S."/>
            <person name="Cao Y.H."/>
            <person name="Sheirdil R.A."/>
            <person name="Wang X.C."/>
            <person name="Zhang L."/>
        </authorList>
    </citation>
    <scope>NUCLEOTIDE SEQUENCE</scope>
    <source>
        <strain evidence="2">05753</strain>
    </source>
</reference>
<feature type="signal peptide" evidence="1">
    <location>
        <begin position="1"/>
        <end position="21"/>
    </location>
</feature>
<proteinExistence type="predicted"/>
<reference evidence="2" key="2">
    <citation type="submission" date="2023-07" db="EMBL/GenBank/DDBJ databases">
        <authorList>
            <person name="Sun H."/>
        </authorList>
    </citation>
    <scope>NUCLEOTIDE SEQUENCE</scope>
    <source>
        <strain evidence="2">05753</strain>
    </source>
</reference>
<evidence type="ECO:0000313" key="2">
    <source>
        <dbReference type="EMBL" id="MDO1584604.1"/>
    </source>
</evidence>
<accession>A0ABT8T1G4</accession>
<dbReference type="InterPro" id="IPR009333">
    <property type="entry name" value="DUF992"/>
</dbReference>
<keyword evidence="1" id="KW-0732">Signal</keyword>
<organism evidence="2 3">
    <name type="scientific">Rhizobium oryzicola</name>
    <dbReference type="NCBI Taxonomy" id="1232668"/>
    <lineage>
        <taxon>Bacteria</taxon>
        <taxon>Pseudomonadati</taxon>
        <taxon>Pseudomonadota</taxon>
        <taxon>Alphaproteobacteria</taxon>
        <taxon>Hyphomicrobiales</taxon>
        <taxon>Rhizobiaceae</taxon>
        <taxon>Rhizobium/Agrobacterium group</taxon>
        <taxon>Rhizobium</taxon>
    </lineage>
</organism>
<dbReference type="EMBL" id="JAUKWQ010000009">
    <property type="protein sequence ID" value="MDO1584604.1"/>
    <property type="molecule type" value="Genomic_DNA"/>
</dbReference>
<feature type="chain" id="PRO_5046431068" evidence="1">
    <location>
        <begin position="22"/>
        <end position="173"/>
    </location>
</feature>
<protein>
    <submittedName>
        <fullName evidence="2">DUF992 domain-containing protein</fullName>
    </submittedName>
</protein>
<evidence type="ECO:0000313" key="3">
    <source>
        <dbReference type="Proteomes" id="UP001169006"/>
    </source>
</evidence>
<dbReference type="Pfam" id="PF06186">
    <property type="entry name" value="DUF992"/>
    <property type="match status" value="1"/>
</dbReference>
<name>A0ABT8T1G4_9HYPH</name>
<sequence>MKKLAILAAVASVAAAPATFAAERHHKANGHTAQKVSAEPGQRVGQLNCEIQGGVGLIVGSSKKVDCTFRQQSGKVERYSGTIGKLGLDVGVTGKSYMNWIVVNTAASRIGEGALAGQYVGASAEAAVGLGVGANALLGGNAKNFALQPLSGQAGTGLNIAAGVSRLTLQRAG</sequence>
<gene>
    <name evidence="2" type="ORF">Q2T52_21160</name>
</gene>